<dbReference type="InterPro" id="IPR020846">
    <property type="entry name" value="MFS_dom"/>
</dbReference>
<sequence>MLRKNRSLLIIALIAMVNMLGYGIIIPILYAYSKKFGLTDFQNGLLFASFSVCQFISTPIIGRLSDKYGRRPLLLVSIIGTAGSFFIMAFAPNVLFLFLARMLDGITAGNIPVAFAVISDSTKPEERAKAFGFVSAAFNFGFIFGPAIAAVTVGISASLPFIIAGCVTVVAATLTYLYLPETNKHMGEVRHGKLFDFPRMARTLFDPNVGATFFISLVFFLAFACALIYGFQPFTLKVLHILPSQNAILFTMFGIVGLISQTFLVGRFSKKLGIKTSFSISLFFTAVSLLIMFFSRSIPIFIIASIILGLFNSFVQTLIPTILSQETDEKSQGTIMGLNASYQSLGMIIGPILGGFIATIAIPLPFLVGAGLVLVCFFMSFYVMRPDVKKESVF</sequence>
<dbReference type="InterPro" id="IPR001958">
    <property type="entry name" value="Tet-R_TetA/multi-R_MdtG-like"/>
</dbReference>
<feature type="transmembrane region" description="Helical" evidence="8">
    <location>
        <begin position="247"/>
        <end position="265"/>
    </location>
</feature>
<keyword evidence="3" id="KW-0813">Transport</keyword>
<feature type="transmembrane region" description="Helical" evidence="8">
    <location>
        <begin position="366"/>
        <end position="384"/>
    </location>
</feature>
<dbReference type="InterPro" id="IPR005828">
    <property type="entry name" value="MFS_sugar_transport-like"/>
</dbReference>
<evidence type="ECO:0000256" key="8">
    <source>
        <dbReference type="SAM" id="Phobius"/>
    </source>
</evidence>
<evidence type="ECO:0000256" key="5">
    <source>
        <dbReference type="ARBA" id="ARBA00022692"/>
    </source>
</evidence>
<dbReference type="InterPro" id="IPR036259">
    <property type="entry name" value="MFS_trans_sf"/>
</dbReference>
<evidence type="ECO:0000259" key="9">
    <source>
        <dbReference type="PROSITE" id="PS50850"/>
    </source>
</evidence>
<keyword evidence="4" id="KW-1003">Cell membrane</keyword>
<feature type="transmembrane region" description="Helical" evidence="8">
    <location>
        <begin position="7"/>
        <end position="32"/>
    </location>
</feature>
<dbReference type="SUPFAM" id="SSF103473">
    <property type="entry name" value="MFS general substrate transporter"/>
    <property type="match status" value="1"/>
</dbReference>
<feature type="transmembrane region" description="Helical" evidence="8">
    <location>
        <begin position="130"/>
        <end position="155"/>
    </location>
</feature>
<accession>A0A1F7GLE2</accession>
<dbReference type="PROSITE" id="PS00216">
    <property type="entry name" value="SUGAR_TRANSPORT_1"/>
    <property type="match status" value="1"/>
</dbReference>
<name>A0A1F7GLE2_9BACT</name>
<dbReference type="PANTHER" id="PTHR43414">
    <property type="entry name" value="MULTIDRUG RESISTANCE PROTEIN MDTG"/>
    <property type="match status" value="1"/>
</dbReference>
<feature type="transmembrane region" description="Helical" evidence="8">
    <location>
        <begin position="73"/>
        <end position="92"/>
    </location>
</feature>
<dbReference type="PANTHER" id="PTHR43414:SF6">
    <property type="entry name" value="MULTIDRUG RESISTANCE PROTEIN MDTG"/>
    <property type="match status" value="1"/>
</dbReference>
<comment type="similarity">
    <text evidence="2">Belongs to the major facilitator superfamily. TCR/Tet family.</text>
</comment>
<evidence type="ECO:0000256" key="3">
    <source>
        <dbReference type="ARBA" id="ARBA00022448"/>
    </source>
</evidence>
<comment type="subcellular location">
    <subcellularLocation>
        <location evidence="1">Cell membrane</location>
        <topology evidence="1">Multi-pass membrane protein</topology>
    </subcellularLocation>
</comment>
<dbReference type="Proteomes" id="UP000176850">
    <property type="component" value="Unassembled WGS sequence"/>
</dbReference>
<feature type="transmembrane region" description="Helical" evidence="8">
    <location>
        <begin position="161"/>
        <end position="179"/>
    </location>
</feature>
<evidence type="ECO:0000256" key="1">
    <source>
        <dbReference type="ARBA" id="ARBA00004651"/>
    </source>
</evidence>
<comment type="caution">
    <text evidence="10">The sequence shown here is derived from an EMBL/GenBank/DDBJ whole genome shotgun (WGS) entry which is preliminary data.</text>
</comment>
<feature type="transmembrane region" description="Helical" evidence="8">
    <location>
        <begin position="209"/>
        <end position="231"/>
    </location>
</feature>
<dbReference type="InterPro" id="IPR011701">
    <property type="entry name" value="MFS"/>
</dbReference>
<feature type="transmembrane region" description="Helical" evidence="8">
    <location>
        <begin position="300"/>
        <end position="319"/>
    </location>
</feature>
<keyword evidence="5 8" id="KW-0812">Transmembrane</keyword>
<dbReference type="PRINTS" id="PR01035">
    <property type="entry name" value="TCRTETA"/>
</dbReference>
<evidence type="ECO:0000256" key="4">
    <source>
        <dbReference type="ARBA" id="ARBA00022475"/>
    </source>
</evidence>
<feature type="domain" description="Major facilitator superfamily (MFS) profile" evidence="9">
    <location>
        <begin position="7"/>
        <end position="388"/>
    </location>
</feature>
<dbReference type="GO" id="GO:0005886">
    <property type="term" value="C:plasma membrane"/>
    <property type="evidence" value="ECO:0007669"/>
    <property type="project" value="UniProtKB-SubCell"/>
</dbReference>
<dbReference type="PROSITE" id="PS50850">
    <property type="entry name" value="MFS"/>
    <property type="match status" value="1"/>
</dbReference>
<reference evidence="10 11" key="1">
    <citation type="journal article" date="2016" name="Nat. Commun.">
        <title>Thousands of microbial genomes shed light on interconnected biogeochemical processes in an aquifer system.</title>
        <authorList>
            <person name="Anantharaman K."/>
            <person name="Brown C.T."/>
            <person name="Hug L.A."/>
            <person name="Sharon I."/>
            <person name="Castelle C.J."/>
            <person name="Probst A.J."/>
            <person name="Thomas B.C."/>
            <person name="Singh A."/>
            <person name="Wilkins M.J."/>
            <person name="Karaoz U."/>
            <person name="Brodie E.L."/>
            <person name="Williams K.H."/>
            <person name="Hubbard S.S."/>
            <person name="Banfield J.F."/>
        </authorList>
    </citation>
    <scope>NUCLEOTIDE SEQUENCE [LARGE SCALE GENOMIC DNA]</scope>
</reference>
<feature type="transmembrane region" description="Helical" evidence="8">
    <location>
        <begin position="44"/>
        <end position="61"/>
    </location>
</feature>
<organism evidence="10 11">
    <name type="scientific">Candidatus Roizmanbacteria bacterium RIFCSPHIGHO2_01_FULL_39_24</name>
    <dbReference type="NCBI Taxonomy" id="1802032"/>
    <lineage>
        <taxon>Bacteria</taxon>
        <taxon>Candidatus Roizmaniibacteriota</taxon>
    </lineage>
</organism>
<evidence type="ECO:0000313" key="11">
    <source>
        <dbReference type="Proteomes" id="UP000176850"/>
    </source>
</evidence>
<evidence type="ECO:0000256" key="7">
    <source>
        <dbReference type="ARBA" id="ARBA00023136"/>
    </source>
</evidence>
<evidence type="ECO:0000313" key="10">
    <source>
        <dbReference type="EMBL" id="OGK19372.1"/>
    </source>
</evidence>
<feature type="transmembrane region" description="Helical" evidence="8">
    <location>
        <begin position="98"/>
        <end position="118"/>
    </location>
</feature>
<feature type="transmembrane region" description="Helical" evidence="8">
    <location>
        <begin position="277"/>
        <end position="294"/>
    </location>
</feature>
<keyword evidence="7 8" id="KW-0472">Membrane</keyword>
<dbReference type="EMBL" id="MFZH01000012">
    <property type="protein sequence ID" value="OGK19372.1"/>
    <property type="molecule type" value="Genomic_DNA"/>
</dbReference>
<protein>
    <recommendedName>
        <fullName evidence="9">Major facilitator superfamily (MFS) profile domain-containing protein</fullName>
    </recommendedName>
</protein>
<keyword evidence="6 8" id="KW-1133">Transmembrane helix</keyword>
<dbReference type="GO" id="GO:0022857">
    <property type="term" value="F:transmembrane transporter activity"/>
    <property type="evidence" value="ECO:0007669"/>
    <property type="project" value="InterPro"/>
</dbReference>
<dbReference type="Gene3D" id="1.20.1250.20">
    <property type="entry name" value="MFS general substrate transporter like domains"/>
    <property type="match status" value="1"/>
</dbReference>
<feature type="transmembrane region" description="Helical" evidence="8">
    <location>
        <begin position="340"/>
        <end position="360"/>
    </location>
</feature>
<dbReference type="InterPro" id="IPR005829">
    <property type="entry name" value="Sugar_transporter_CS"/>
</dbReference>
<dbReference type="AlphaFoldDB" id="A0A1F7GLE2"/>
<dbReference type="Pfam" id="PF00083">
    <property type="entry name" value="Sugar_tr"/>
    <property type="match status" value="1"/>
</dbReference>
<evidence type="ECO:0000256" key="6">
    <source>
        <dbReference type="ARBA" id="ARBA00022989"/>
    </source>
</evidence>
<dbReference type="Pfam" id="PF07690">
    <property type="entry name" value="MFS_1"/>
    <property type="match status" value="1"/>
</dbReference>
<dbReference type="CDD" id="cd17330">
    <property type="entry name" value="MFS_SLC46_TetA_like"/>
    <property type="match status" value="1"/>
</dbReference>
<proteinExistence type="inferred from homology"/>
<gene>
    <name evidence="10" type="ORF">A2799_02535</name>
</gene>
<evidence type="ECO:0000256" key="2">
    <source>
        <dbReference type="ARBA" id="ARBA00007520"/>
    </source>
</evidence>